<dbReference type="InterPro" id="IPR013783">
    <property type="entry name" value="Ig-like_fold"/>
</dbReference>
<keyword evidence="1" id="KW-0676">Redox-active center</keyword>
<dbReference type="Gene3D" id="3.40.30.10">
    <property type="entry name" value="Glutaredoxin"/>
    <property type="match status" value="1"/>
</dbReference>
<evidence type="ECO:0000256" key="2">
    <source>
        <dbReference type="SAM" id="MobiDB-lite"/>
    </source>
</evidence>
<evidence type="ECO:0000313" key="4">
    <source>
        <dbReference type="EMBL" id="CAG9313168.1"/>
    </source>
</evidence>
<sequence>MESGQNDVVIEHCKNCKAHDWCTKHEEAKYTSFYEKTRAEIESQCPEVIVHENYEHPMLRQILEASSKRSPFPKPSFPRMGSFEVYFRGQVISSKLQSGVWPHPGAVASKIREILDGVQQPRQAKTQNDFNPRKNNASPPRAAQATQKPKQAPAKPAQAKQTASRGNEEVRKAEEPKIEQPKKIHSPEYDYNFENDSMPRSPVQQPYEEHEAHPKKEEKHEIIKEQPPHHEEIKHETKPAEAAHEVHQSFHSQNSEVHENVHHEPHNHTELHQTPQEEPHYSEAQSRQDPSYQEESYHEEHKSFHESQHEDPSHQPSYQQTPTNQSYHEAPSQKSFAQEESAHQTPSHYSQSHTGSAQQTPSHHETPAKEQEDPSRSEHYTEEFHESDRGEPEKQSYSGEYEEGSQKGEEAESNHEEHQENPENAEENSYENEAYEAEKQEPITEPPYPLTSNIAADILVGETKQKKISISNDSDEEQQYHIEITNPELIEIKEQDISLPPNGKGKIQLVFKPIDEPCQKTTYLIIQQDGVVKDCYEIKIDYITNS</sequence>
<keyword evidence="5" id="KW-1185">Reference proteome</keyword>
<accession>A0AAU9ILY8</accession>
<proteinExistence type="predicted"/>
<feature type="region of interest" description="Disordered" evidence="2">
    <location>
        <begin position="118"/>
        <end position="450"/>
    </location>
</feature>
<feature type="compositionally biased region" description="Low complexity" evidence="2">
    <location>
        <begin position="139"/>
        <end position="163"/>
    </location>
</feature>
<evidence type="ECO:0000259" key="3">
    <source>
        <dbReference type="Pfam" id="PF26187"/>
    </source>
</evidence>
<gene>
    <name evidence="4" type="ORF">BSTOLATCC_MIC8443</name>
</gene>
<dbReference type="EMBL" id="CAJZBQ010000010">
    <property type="protein sequence ID" value="CAG9313168.1"/>
    <property type="molecule type" value="Genomic_DNA"/>
</dbReference>
<feature type="compositionally biased region" description="Basic and acidic residues" evidence="2">
    <location>
        <begin position="256"/>
        <end position="281"/>
    </location>
</feature>
<feature type="domain" description="NPHP4 Ig-like" evidence="3">
    <location>
        <begin position="457"/>
        <end position="542"/>
    </location>
</feature>
<organism evidence="4 5">
    <name type="scientific">Blepharisma stoltei</name>
    <dbReference type="NCBI Taxonomy" id="1481888"/>
    <lineage>
        <taxon>Eukaryota</taxon>
        <taxon>Sar</taxon>
        <taxon>Alveolata</taxon>
        <taxon>Ciliophora</taxon>
        <taxon>Postciliodesmatophora</taxon>
        <taxon>Heterotrichea</taxon>
        <taxon>Heterotrichida</taxon>
        <taxon>Blepharismidae</taxon>
        <taxon>Blepharisma</taxon>
    </lineage>
</organism>
<dbReference type="InterPro" id="IPR011893">
    <property type="entry name" value="Selenoprotein_Rdx-typ"/>
</dbReference>
<dbReference type="Pfam" id="PF26187">
    <property type="entry name" value="Ig_NPHP4_4th"/>
    <property type="match status" value="1"/>
</dbReference>
<feature type="compositionally biased region" description="Basic and acidic residues" evidence="2">
    <location>
        <begin position="404"/>
        <end position="421"/>
    </location>
</feature>
<feature type="compositionally biased region" description="Basic and acidic residues" evidence="2">
    <location>
        <begin position="362"/>
        <end position="394"/>
    </location>
</feature>
<feature type="compositionally biased region" description="Basic and acidic residues" evidence="2">
    <location>
        <begin position="166"/>
        <end position="188"/>
    </location>
</feature>
<comment type="caution">
    <text evidence="4">The sequence shown here is derived from an EMBL/GenBank/DDBJ whole genome shotgun (WGS) entry which is preliminary data.</text>
</comment>
<dbReference type="InterPro" id="IPR036249">
    <property type="entry name" value="Thioredoxin-like_sf"/>
</dbReference>
<dbReference type="SUPFAM" id="SSF52833">
    <property type="entry name" value="Thioredoxin-like"/>
    <property type="match status" value="1"/>
</dbReference>
<dbReference type="Gene3D" id="2.60.40.10">
    <property type="entry name" value="Immunoglobulins"/>
    <property type="match status" value="1"/>
</dbReference>
<feature type="compositionally biased region" description="Acidic residues" evidence="2">
    <location>
        <begin position="423"/>
        <end position="435"/>
    </location>
</feature>
<protein>
    <recommendedName>
        <fullName evidence="3">NPHP4 Ig-like domain-containing protein</fullName>
    </recommendedName>
</protein>
<dbReference type="InterPro" id="IPR058685">
    <property type="entry name" value="Ig_NPHP4_4th"/>
</dbReference>
<feature type="compositionally biased region" description="Polar residues" evidence="2">
    <location>
        <begin position="314"/>
        <end position="361"/>
    </location>
</feature>
<dbReference type="Proteomes" id="UP001162131">
    <property type="component" value="Unassembled WGS sequence"/>
</dbReference>
<evidence type="ECO:0000256" key="1">
    <source>
        <dbReference type="ARBA" id="ARBA00023284"/>
    </source>
</evidence>
<feature type="compositionally biased region" description="Polar residues" evidence="2">
    <location>
        <begin position="283"/>
        <end position="294"/>
    </location>
</feature>
<dbReference type="Pfam" id="PF10262">
    <property type="entry name" value="Rdx"/>
    <property type="match status" value="1"/>
</dbReference>
<feature type="compositionally biased region" description="Polar residues" evidence="2">
    <location>
        <begin position="120"/>
        <end position="138"/>
    </location>
</feature>
<name>A0AAU9ILY8_9CILI</name>
<feature type="compositionally biased region" description="Basic and acidic residues" evidence="2">
    <location>
        <begin position="207"/>
        <end position="248"/>
    </location>
</feature>
<evidence type="ECO:0000313" key="5">
    <source>
        <dbReference type="Proteomes" id="UP001162131"/>
    </source>
</evidence>
<feature type="compositionally biased region" description="Basic and acidic residues" evidence="2">
    <location>
        <begin position="295"/>
        <end position="313"/>
    </location>
</feature>
<dbReference type="AlphaFoldDB" id="A0AAU9ILY8"/>
<reference evidence="4" key="1">
    <citation type="submission" date="2021-09" db="EMBL/GenBank/DDBJ databases">
        <authorList>
            <consortium name="AG Swart"/>
            <person name="Singh M."/>
            <person name="Singh A."/>
            <person name="Seah K."/>
            <person name="Emmerich C."/>
        </authorList>
    </citation>
    <scope>NUCLEOTIDE SEQUENCE</scope>
    <source>
        <strain evidence="4">ATCC30299</strain>
    </source>
</reference>